<dbReference type="Proteomes" id="UP000240042">
    <property type="component" value="Unassembled WGS sequence"/>
</dbReference>
<dbReference type="GO" id="GO:0003824">
    <property type="term" value="F:catalytic activity"/>
    <property type="evidence" value="ECO:0007669"/>
    <property type="project" value="InterPro"/>
</dbReference>
<name>A0A1I1ESV3_BREAD</name>
<dbReference type="EMBL" id="FOKY01000017">
    <property type="protein sequence ID" value="SFB89782.1"/>
    <property type="molecule type" value="Genomic_DNA"/>
</dbReference>
<dbReference type="OrthoDB" id="9802676at2"/>
<dbReference type="Gene3D" id="3.40.140.10">
    <property type="entry name" value="Cytidine Deaminase, domain 2"/>
    <property type="match status" value="1"/>
</dbReference>
<dbReference type="PROSITE" id="PS51747">
    <property type="entry name" value="CYT_DCMP_DEAMINASES_2"/>
    <property type="match status" value="1"/>
</dbReference>
<dbReference type="SUPFAM" id="SSF53927">
    <property type="entry name" value="Cytidine deaminase-like"/>
    <property type="match status" value="1"/>
</dbReference>
<gene>
    <name evidence="3" type="ORF">SAMN02745150_01231</name>
</gene>
<sequence>MKHQTKKLDESILMVASMAIEAYCQGTFSVGGILLDKAGNLIHKMHNNVIKNNILFDPTAHGERQLIDWYFKQKHQGIPLPEPEDIILITSLDPCCMCTASIIASGFHVVVAAYDNMAGINYNGKSDFPSLTYLQKEIALKKFSYPKVNGNSCFKRPEGGASLPKLFKNESIKETSLALCASIYTANLAPIRHEISYDLDASYLKDPKTLSENHPIRNALKKVYPHSLEYSCTRSTPDVCLAPYLLEQMQQDKKQNGPGSAVALLDYFGNLLLCLPGAQNISTIRTAFLETTRTYAGIRYQLSQELGYEAFEYLGHPKHGTFIFALGPDTSTHSLLDLGAYGSTVEGPLPSDNLQQFQYVIPQISSEELLKYCSSLPPLYSETIKINPVQVKNQELIAVLQKHQ</sequence>
<organism evidence="3 4">
    <name type="scientific">Brevinema andersonii</name>
    <dbReference type="NCBI Taxonomy" id="34097"/>
    <lineage>
        <taxon>Bacteria</taxon>
        <taxon>Pseudomonadati</taxon>
        <taxon>Spirochaetota</taxon>
        <taxon>Spirochaetia</taxon>
        <taxon>Brevinematales</taxon>
        <taxon>Brevinemataceae</taxon>
        <taxon>Brevinema</taxon>
    </lineage>
</organism>
<keyword evidence="1" id="KW-0472">Membrane</keyword>
<evidence type="ECO:0000259" key="2">
    <source>
        <dbReference type="PROSITE" id="PS51747"/>
    </source>
</evidence>
<keyword evidence="1" id="KW-0812">Transmembrane</keyword>
<dbReference type="Pfam" id="PF00383">
    <property type="entry name" value="dCMP_cyt_deam_1"/>
    <property type="match status" value="1"/>
</dbReference>
<dbReference type="AlphaFoldDB" id="A0A1I1ESV3"/>
<keyword evidence="1" id="KW-1133">Transmembrane helix</keyword>
<feature type="domain" description="CMP/dCMP-type deaminase" evidence="2">
    <location>
        <begin position="6"/>
        <end position="123"/>
    </location>
</feature>
<dbReference type="InterPro" id="IPR002125">
    <property type="entry name" value="CMP_dCMP_dom"/>
</dbReference>
<evidence type="ECO:0000256" key="1">
    <source>
        <dbReference type="SAM" id="Phobius"/>
    </source>
</evidence>
<dbReference type="RefSeq" id="WP_092319716.1">
    <property type="nucleotide sequence ID" value="NZ_FOKY01000017.1"/>
</dbReference>
<keyword evidence="4" id="KW-1185">Reference proteome</keyword>
<proteinExistence type="predicted"/>
<feature type="transmembrane region" description="Helical" evidence="1">
    <location>
        <begin position="12"/>
        <end position="35"/>
    </location>
</feature>
<dbReference type="CDD" id="cd01285">
    <property type="entry name" value="nucleoside_deaminase"/>
    <property type="match status" value="1"/>
</dbReference>
<reference evidence="4" key="1">
    <citation type="submission" date="2016-10" db="EMBL/GenBank/DDBJ databases">
        <authorList>
            <person name="Varghese N."/>
            <person name="Submissions S."/>
        </authorList>
    </citation>
    <scope>NUCLEOTIDE SEQUENCE [LARGE SCALE GENOMIC DNA]</scope>
    <source>
        <strain evidence="4">ATCC 43811</strain>
    </source>
</reference>
<accession>A0A1I1ESV3</accession>
<protein>
    <submittedName>
        <fullName evidence="3">Cytosine deaminase</fullName>
    </submittedName>
</protein>
<dbReference type="STRING" id="34097.SAMN02745150_01231"/>
<dbReference type="InterPro" id="IPR016193">
    <property type="entry name" value="Cytidine_deaminase-like"/>
</dbReference>
<evidence type="ECO:0000313" key="4">
    <source>
        <dbReference type="Proteomes" id="UP000240042"/>
    </source>
</evidence>
<evidence type="ECO:0000313" key="3">
    <source>
        <dbReference type="EMBL" id="SFB89782.1"/>
    </source>
</evidence>